<name>A0A9Q9IQ32_9ACTN</name>
<feature type="chain" id="PRO_5040288941" description="DUF5666 domain-containing protein" evidence="1">
    <location>
        <begin position="31"/>
        <end position="122"/>
    </location>
</feature>
<dbReference type="EMBL" id="CP073767">
    <property type="protein sequence ID" value="UWZ57787.1"/>
    <property type="molecule type" value="Genomic_DNA"/>
</dbReference>
<organism evidence="2 3">
    <name type="scientific">Dactylosporangium aurantiacum</name>
    <dbReference type="NCBI Taxonomy" id="35754"/>
    <lineage>
        <taxon>Bacteria</taxon>
        <taxon>Bacillati</taxon>
        <taxon>Actinomycetota</taxon>
        <taxon>Actinomycetes</taxon>
        <taxon>Micromonosporales</taxon>
        <taxon>Micromonosporaceae</taxon>
        <taxon>Dactylosporangium</taxon>
    </lineage>
</organism>
<evidence type="ECO:0000313" key="3">
    <source>
        <dbReference type="Proteomes" id="UP001058003"/>
    </source>
</evidence>
<gene>
    <name evidence="2" type="ORF">Daura_17410</name>
</gene>
<proteinExistence type="predicted"/>
<evidence type="ECO:0000256" key="1">
    <source>
        <dbReference type="SAM" id="SignalP"/>
    </source>
</evidence>
<feature type="signal peptide" evidence="1">
    <location>
        <begin position="1"/>
        <end position="30"/>
    </location>
</feature>
<dbReference type="AlphaFoldDB" id="A0A9Q9IQ32"/>
<keyword evidence="1" id="KW-0732">Signal</keyword>
<dbReference type="RefSeq" id="WP_033360865.1">
    <property type="nucleotide sequence ID" value="NZ_CP073767.1"/>
</dbReference>
<keyword evidence="3" id="KW-1185">Reference proteome</keyword>
<evidence type="ECO:0008006" key="4">
    <source>
        <dbReference type="Google" id="ProtNLM"/>
    </source>
</evidence>
<evidence type="ECO:0000313" key="2">
    <source>
        <dbReference type="EMBL" id="UWZ57787.1"/>
    </source>
</evidence>
<dbReference type="Proteomes" id="UP001058003">
    <property type="component" value="Chromosome"/>
</dbReference>
<dbReference type="KEGG" id="daur:Daura_17410"/>
<protein>
    <recommendedName>
        <fullName evidence="4">DUF5666 domain-containing protein</fullName>
    </recommendedName>
</protein>
<accession>A0A9Q9IQ32</accession>
<reference evidence="2" key="1">
    <citation type="submission" date="2021-04" db="EMBL/GenBank/DDBJ databases">
        <title>Dactylosporangium aurantiacum NRRL B-8018 full assembly.</title>
        <authorList>
            <person name="Hartkoorn R.C."/>
            <person name="Beaudoing E."/>
            <person name="Hot D."/>
        </authorList>
    </citation>
    <scope>NUCLEOTIDE SEQUENCE</scope>
    <source>
        <strain evidence="2">NRRL B-8018</strain>
    </source>
</reference>
<sequence>MSRGQHRAAGLIAGAVAGGLLLLTPATAWAGPAGAAAPGAGVSVVGTVASVRAADSSLVVTRAYRFRDSRPKTVRFTVTAGTAVVVNGSAAGLGAVRAGMPVAVTGTQTGATTVATKVVARR</sequence>